<dbReference type="Proteomes" id="UP000005240">
    <property type="component" value="Unassembled WGS sequence"/>
</dbReference>
<evidence type="ECO:0000313" key="1">
    <source>
        <dbReference type="EMBL" id="OAV92351.1"/>
    </source>
</evidence>
<proteinExistence type="predicted"/>
<name>A0A180GIA9_PUCT1</name>
<reference evidence="1" key="1">
    <citation type="submission" date="2009-11" db="EMBL/GenBank/DDBJ databases">
        <authorList>
            <consortium name="The Broad Institute Genome Sequencing Platform"/>
            <person name="Ward D."/>
            <person name="Feldgarden M."/>
            <person name="Earl A."/>
            <person name="Young S.K."/>
            <person name="Zeng Q."/>
            <person name="Koehrsen M."/>
            <person name="Alvarado L."/>
            <person name="Berlin A."/>
            <person name="Bochicchio J."/>
            <person name="Borenstein D."/>
            <person name="Chapman S.B."/>
            <person name="Chen Z."/>
            <person name="Engels R."/>
            <person name="Freedman E."/>
            <person name="Gellesch M."/>
            <person name="Goldberg J."/>
            <person name="Griggs A."/>
            <person name="Gujja S."/>
            <person name="Heilman E."/>
            <person name="Heiman D."/>
            <person name="Hepburn T."/>
            <person name="Howarth C."/>
            <person name="Jen D."/>
            <person name="Larson L."/>
            <person name="Lewis B."/>
            <person name="Mehta T."/>
            <person name="Park D."/>
            <person name="Pearson M."/>
            <person name="Roberts A."/>
            <person name="Saif S."/>
            <person name="Shea T."/>
            <person name="Shenoy N."/>
            <person name="Sisk P."/>
            <person name="Stolte C."/>
            <person name="Sykes S."/>
            <person name="Thomson T."/>
            <person name="Walk T."/>
            <person name="White J."/>
            <person name="Yandava C."/>
            <person name="Izard J."/>
            <person name="Baranova O.V."/>
            <person name="Blanton J.M."/>
            <person name="Tanner A.C."/>
            <person name="Dewhirst F.E."/>
            <person name="Haas B."/>
            <person name="Nusbaum C."/>
            <person name="Birren B."/>
        </authorList>
    </citation>
    <scope>NUCLEOTIDE SEQUENCE [LARGE SCALE GENOMIC DNA]</scope>
    <source>
        <strain evidence="1">1-1 BBBD Race 1</strain>
    </source>
</reference>
<dbReference type="EMBL" id="ADAS02000065">
    <property type="protein sequence ID" value="OAV92351.1"/>
    <property type="molecule type" value="Genomic_DNA"/>
</dbReference>
<gene>
    <name evidence="1" type="ORF">PTTG_27660</name>
</gene>
<dbReference type="EnsemblFungi" id="PTTG_27660-t43_1">
    <property type="protein sequence ID" value="PTTG_27660-t43_1-p1"/>
    <property type="gene ID" value="PTTG_27660"/>
</dbReference>
<protein>
    <submittedName>
        <fullName evidence="1 2">Uncharacterized protein</fullName>
    </submittedName>
</protein>
<dbReference type="AlphaFoldDB" id="A0A180GIA9"/>
<reference evidence="2" key="4">
    <citation type="submission" date="2025-05" db="UniProtKB">
        <authorList>
            <consortium name="EnsemblFungi"/>
        </authorList>
    </citation>
    <scope>IDENTIFICATION</scope>
    <source>
        <strain evidence="2">isolate 1-1 / race 1 (BBBD)</strain>
    </source>
</reference>
<reference evidence="2 3" key="3">
    <citation type="journal article" date="2017" name="G3 (Bethesda)">
        <title>Comparative analysis highlights variable genome content of wheat rusts and divergence of the mating loci.</title>
        <authorList>
            <person name="Cuomo C.A."/>
            <person name="Bakkeren G."/>
            <person name="Khalil H.B."/>
            <person name="Panwar V."/>
            <person name="Joly D."/>
            <person name="Linning R."/>
            <person name="Sakthikumar S."/>
            <person name="Song X."/>
            <person name="Adiconis X."/>
            <person name="Fan L."/>
            <person name="Goldberg J.M."/>
            <person name="Levin J.Z."/>
            <person name="Young S."/>
            <person name="Zeng Q."/>
            <person name="Anikster Y."/>
            <person name="Bruce M."/>
            <person name="Wang M."/>
            <person name="Yin C."/>
            <person name="McCallum B."/>
            <person name="Szabo L.J."/>
            <person name="Hulbert S."/>
            <person name="Chen X."/>
            <person name="Fellers J.P."/>
        </authorList>
    </citation>
    <scope>NUCLEOTIDE SEQUENCE</scope>
    <source>
        <strain evidence="2">isolate 1-1 / race 1 (BBBD)</strain>
        <strain evidence="3">Isolate 1-1 / race 1 (BBBD)</strain>
    </source>
</reference>
<keyword evidence="3" id="KW-1185">Reference proteome</keyword>
<sequence length="203" mass="22385">MINPKTAKKQAKAAIDIKKHVLTQKAAISVSSSKATNPSNPSAITVAGDFNVINLYTNQIFAANPPNVKYEPRMPVHINPTDPTRYIPLTTAMVQQWAHAIVEGKAGVDVRTPPADFKFKKFSTSKKSKLQNLSTHWSPGPESDSDSASIINLKLNLLNKYLPFVKILASDREGIIAILTQNKATNPKLHNNVHKFEKFKSSE</sequence>
<evidence type="ECO:0000313" key="3">
    <source>
        <dbReference type="Proteomes" id="UP000005240"/>
    </source>
</evidence>
<organism evidence="1">
    <name type="scientific">Puccinia triticina (isolate 1-1 / race 1 (BBBD))</name>
    <name type="common">Brown leaf rust fungus</name>
    <dbReference type="NCBI Taxonomy" id="630390"/>
    <lineage>
        <taxon>Eukaryota</taxon>
        <taxon>Fungi</taxon>
        <taxon>Dikarya</taxon>
        <taxon>Basidiomycota</taxon>
        <taxon>Pucciniomycotina</taxon>
        <taxon>Pucciniomycetes</taxon>
        <taxon>Pucciniales</taxon>
        <taxon>Pucciniaceae</taxon>
        <taxon>Puccinia</taxon>
    </lineage>
</organism>
<reference evidence="1" key="2">
    <citation type="submission" date="2016-05" db="EMBL/GenBank/DDBJ databases">
        <title>Comparative analysis highlights variable genome content of wheat rusts and divergence of the mating loci.</title>
        <authorList>
            <person name="Cuomo C.A."/>
            <person name="Bakkeren G."/>
            <person name="Szabo L."/>
            <person name="Khalil H."/>
            <person name="Joly D."/>
            <person name="Goldberg J."/>
            <person name="Young S."/>
            <person name="Zeng Q."/>
            <person name="Fellers J."/>
        </authorList>
    </citation>
    <scope>NUCLEOTIDE SEQUENCE [LARGE SCALE GENOMIC DNA]</scope>
    <source>
        <strain evidence="1">1-1 BBBD Race 1</strain>
    </source>
</reference>
<accession>A0A180GIA9</accession>
<evidence type="ECO:0000313" key="2">
    <source>
        <dbReference type="EnsemblFungi" id="PTTG_27660-t43_1-p1"/>
    </source>
</evidence>
<dbReference type="VEuPathDB" id="FungiDB:PTTG_27660"/>